<organism evidence="8 9">
    <name type="scientific">Paenibacillus vini</name>
    <dbReference type="NCBI Taxonomy" id="1476024"/>
    <lineage>
        <taxon>Bacteria</taxon>
        <taxon>Bacillati</taxon>
        <taxon>Bacillota</taxon>
        <taxon>Bacilli</taxon>
        <taxon>Bacillales</taxon>
        <taxon>Paenibacillaceae</taxon>
        <taxon>Paenibacillus</taxon>
    </lineage>
</organism>
<comment type="similarity">
    <text evidence="5">Belongs to the bacterial ribosomal protein bL25 family. CTC subfamily.</text>
</comment>
<dbReference type="InterPro" id="IPR020057">
    <property type="entry name" value="Ribosomal_bL25_b-dom"/>
</dbReference>
<dbReference type="SUPFAM" id="SSF50715">
    <property type="entry name" value="Ribosomal protein L25-like"/>
    <property type="match status" value="1"/>
</dbReference>
<dbReference type="HAMAP" id="MF_01334">
    <property type="entry name" value="Ribosomal_bL25_CTC"/>
    <property type="match status" value="1"/>
</dbReference>
<evidence type="ECO:0000256" key="4">
    <source>
        <dbReference type="ARBA" id="ARBA00023274"/>
    </source>
</evidence>
<feature type="domain" description="Large ribosomal subunit protein bL25 L25" evidence="6">
    <location>
        <begin position="7"/>
        <end position="92"/>
    </location>
</feature>
<proteinExistence type="inferred from homology"/>
<keyword evidence="1 5" id="KW-0699">rRNA-binding</keyword>
<dbReference type="InterPro" id="IPR037121">
    <property type="entry name" value="Ribosomal_bL25_C"/>
</dbReference>
<evidence type="ECO:0000256" key="1">
    <source>
        <dbReference type="ARBA" id="ARBA00022730"/>
    </source>
</evidence>
<evidence type="ECO:0000256" key="3">
    <source>
        <dbReference type="ARBA" id="ARBA00022980"/>
    </source>
</evidence>
<dbReference type="Pfam" id="PF14693">
    <property type="entry name" value="Ribosomal_TL5_C"/>
    <property type="match status" value="1"/>
</dbReference>
<dbReference type="GO" id="GO:0005840">
    <property type="term" value="C:ribosome"/>
    <property type="evidence" value="ECO:0007669"/>
    <property type="project" value="UniProtKB-KW"/>
</dbReference>
<dbReference type="InterPro" id="IPR020930">
    <property type="entry name" value="Ribosomal_uL5_bac-type"/>
</dbReference>
<evidence type="ECO:0000259" key="6">
    <source>
        <dbReference type="Pfam" id="PF01386"/>
    </source>
</evidence>
<name>A0ABQ4MFZ2_9BACL</name>
<gene>
    <name evidence="5 8" type="primary">rplY</name>
    <name evidence="5" type="synonym">ctc</name>
    <name evidence="8" type="ORF">J42TS3_39490</name>
</gene>
<dbReference type="Gene3D" id="2.40.240.10">
    <property type="entry name" value="Ribosomal Protein L25, Chain P"/>
    <property type="match status" value="1"/>
</dbReference>
<keyword evidence="3 5" id="KW-0689">Ribosomal protein</keyword>
<dbReference type="Proteomes" id="UP000679992">
    <property type="component" value="Unassembled WGS sequence"/>
</dbReference>
<dbReference type="InterPro" id="IPR029751">
    <property type="entry name" value="Ribosomal_L25_dom"/>
</dbReference>
<dbReference type="CDD" id="cd00495">
    <property type="entry name" value="Ribosomal_L25_TL5_CTC"/>
    <property type="match status" value="1"/>
</dbReference>
<dbReference type="Gene3D" id="2.170.120.20">
    <property type="entry name" value="Ribosomal protein L25, beta domain"/>
    <property type="match status" value="1"/>
</dbReference>
<feature type="domain" description="Large ribosomal subunit protein bL25 beta" evidence="7">
    <location>
        <begin position="101"/>
        <end position="183"/>
    </location>
</feature>
<evidence type="ECO:0000313" key="8">
    <source>
        <dbReference type="EMBL" id="GIP54914.1"/>
    </source>
</evidence>
<sequence>MMRTSFQVERRTPTNKTGLKRLRESGRLPAVIFGLGEDNDMIHLSAKQFGKWVRNGSGGMVELDLGAQDQVLVLLEGVQRDPVTQEYIHADFLRVDKDQRVRTKINIEYAGIAKGSKLGGIVQTQSTFIEIESLPELIPASILADISHLEIGDSLYVRDLELPEGVLLISSENELLVSVVTPKLQPETAEAI</sequence>
<keyword evidence="2 5" id="KW-0694">RNA-binding</keyword>
<protein>
    <recommendedName>
        <fullName evidence="5">Large ribosomal subunit protein bL25</fullName>
    </recommendedName>
    <alternativeName>
        <fullName evidence="5">General stress protein CTC</fullName>
    </alternativeName>
</protein>
<keyword evidence="9" id="KW-1185">Reference proteome</keyword>
<dbReference type="PANTHER" id="PTHR33284">
    <property type="entry name" value="RIBOSOMAL PROTEIN L25/GLN-TRNA SYNTHETASE, ANTI-CODON-BINDING DOMAIN-CONTAINING PROTEIN"/>
    <property type="match status" value="1"/>
</dbReference>
<evidence type="ECO:0000313" key="9">
    <source>
        <dbReference type="Proteomes" id="UP000679992"/>
    </source>
</evidence>
<evidence type="ECO:0000259" key="7">
    <source>
        <dbReference type="Pfam" id="PF14693"/>
    </source>
</evidence>
<reference evidence="8 9" key="1">
    <citation type="submission" date="2021-03" db="EMBL/GenBank/DDBJ databases">
        <title>Antimicrobial resistance genes in bacteria isolated from Japanese honey, and their potential for conferring macrolide and lincosamide resistance in the American foulbrood pathogen Paenibacillus larvae.</title>
        <authorList>
            <person name="Okamoto M."/>
            <person name="Kumagai M."/>
            <person name="Kanamori H."/>
            <person name="Takamatsu D."/>
        </authorList>
    </citation>
    <scope>NUCLEOTIDE SEQUENCE [LARGE SCALE GENOMIC DNA]</scope>
    <source>
        <strain evidence="8 9">J42TS3</strain>
    </source>
</reference>
<comment type="caution">
    <text evidence="8">The sequence shown here is derived from an EMBL/GenBank/DDBJ whole genome shotgun (WGS) entry which is preliminary data.</text>
</comment>
<evidence type="ECO:0000256" key="5">
    <source>
        <dbReference type="HAMAP-Rule" id="MF_01334"/>
    </source>
</evidence>
<dbReference type="NCBIfam" id="TIGR00731">
    <property type="entry name" value="bL25_bact_ctc"/>
    <property type="match status" value="1"/>
</dbReference>
<dbReference type="PANTHER" id="PTHR33284:SF1">
    <property type="entry name" value="RIBOSOMAL PROTEIN L25_GLN-TRNA SYNTHETASE, ANTI-CODON-BINDING DOMAIN-CONTAINING PROTEIN"/>
    <property type="match status" value="1"/>
</dbReference>
<comment type="function">
    <text evidence="5">This is one of the proteins that binds to the 5S RNA in the ribosome where it forms part of the central protuberance.</text>
</comment>
<dbReference type="InterPro" id="IPR011035">
    <property type="entry name" value="Ribosomal_bL25/Gln-tRNA_synth"/>
</dbReference>
<dbReference type="InterPro" id="IPR020056">
    <property type="entry name" value="Rbsml_bL25/Gln-tRNA_synth_N"/>
</dbReference>
<dbReference type="EMBL" id="BOSL01000014">
    <property type="protein sequence ID" value="GIP54914.1"/>
    <property type="molecule type" value="Genomic_DNA"/>
</dbReference>
<dbReference type="InterPro" id="IPR001021">
    <property type="entry name" value="Ribosomal_bL25_long"/>
</dbReference>
<dbReference type="Pfam" id="PF01386">
    <property type="entry name" value="Ribosomal_L25p"/>
    <property type="match status" value="1"/>
</dbReference>
<keyword evidence="4 5" id="KW-0687">Ribonucleoprotein</keyword>
<comment type="subunit">
    <text evidence="5">Part of the 50S ribosomal subunit; part of the 5S rRNA/L5/L18/L25 subcomplex. Contacts the 5S rRNA. Binds to the 5S rRNA independently of L5 and L18.</text>
</comment>
<evidence type="ECO:0000256" key="2">
    <source>
        <dbReference type="ARBA" id="ARBA00022884"/>
    </source>
</evidence>
<accession>A0ABQ4MFZ2</accession>